<feature type="compositionally biased region" description="Polar residues" evidence="1">
    <location>
        <begin position="440"/>
        <end position="456"/>
    </location>
</feature>
<evidence type="ECO:0000256" key="1">
    <source>
        <dbReference type="SAM" id="MobiDB-lite"/>
    </source>
</evidence>
<feature type="region of interest" description="Disordered" evidence="1">
    <location>
        <begin position="391"/>
        <end position="419"/>
    </location>
</feature>
<feature type="region of interest" description="Disordered" evidence="1">
    <location>
        <begin position="914"/>
        <end position="933"/>
    </location>
</feature>
<feature type="compositionally biased region" description="Polar residues" evidence="1">
    <location>
        <begin position="1490"/>
        <end position="1505"/>
    </location>
</feature>
<dbReference type="PROSITE" id="PS50086">
    <property type="entry name" value="TBC_RABGAP"/>
    <property type="match status" value="1"/>
</dbReference>
<feature type="compositionally biased region" description="Polar residues" evidence="1">
    <location>
        <begin position="577"/>
        <end position="594"/>
    </location>
</feature>
<evidence type="ECO:0000313" key="4">
    <source>
        <dbReference type="Proteomes" id="UP000018208"/>
    </source>
</evidence>
<feature type="compositionally biased region" description="Polar residues" evidence="1">
    <location>
        <begin position="791"/>
        <end position="803"/>
    </location>
</feature>
<accession>A0A9P8RZA3</accession>
<feature type="compositionally biased region" description="Low complexity" evidence="1">
    <location>
        <begin position="919"/>
        <end position="931"/>
    </location>
</feature>
<feature type="compositionally biased region" description="Polar residues" evidence="1">
    <location>
        <begin position="1263"/>
        <end position="1287"/>
    </location>
</feature>
<feature type="compositionally biased region" description="Polar residues" evidence="1">
    <location>
        <begin position="1340"/>
        <end position="1355"/>
    </location>
</feature>
<feature type="region of interest" description="Disordered" evidence="1">
    <location>
        <begin position="875"/>
        <end position="900"/>
    </location>
</feature>
<keyword evidence="4" id="KW-1185">Reference proteome</keyword>
<dbReference type="EMBL" id="AUWU02000003">
    <property type="protein sequence ID" value="KAH0574909.1"/>
    <property type="molecule type" value="Genomic_DNA"/>
</dbReference>
<feature type="compositionally biased region" description="Low complexity" evidence="1">
    <location>
        <begin position="1506"/>
        <end position="1517"/>
    </location>
</feature>
<protein>
    <recommendedName>
        <fullName evidence="2">Rab-GAP TBC domain-containing protein</fullName>
    </recommendedName>
</protein>
<feature type="region of interest" description="Disordered" evidence="1">
    <location>
        <begin position="1259"/>
        <end position="1287"/>
    </location>
</feature>
<feature type="compositionally biased region" description="Basic and acidic residues" evidence="1">
    <location>
        <begin position="630"/>
        <end position="640"/>
    </location>
</feature>
<dbReference type="KEGG" id="ssao:94296548"/>
<feature type="region of interest" description="Disordered" evidence="1">
    <location>
        <begin position="1490"/>
        <end position="1517"/>
    </location>
</feature>
<feature type="compositionally biased region" description="Low complexity" evidence="1">
    <location>
        <begin position="767"/>
        <end position="779"/>
    </location>
</feature>
<reference evidence="3 4" key="1">
    <citation type="journal article" date="2014" name="PLoS Genet.">
        <title>The Genome of Spironucleus salmonicida Highlights a Fish Pathogen Adapted to Fluctuating Environments.</title>
        <authorList>
            <person name="Xu F."/>
            <person name="Jerlstrom-Hultqvist J."/>
            <person name="Einarsson E."/>
            <person name="Astvaldsson A."/>
            <person name="Svard S.G."/>
            <person name="Andersson J.O."/>
        </authorList>
    </citation>
    <scope>NUCLEOTIDE SEQUENCE [LARGE SCALE GENOMIC DNA]</scope>
    <source>
        <strain evidence="3 4">ATCC 50377</strain>
    </source>
</reference>
<proteinExistence type="predicted"/>
<comment type="caution">
    <text evidence="3">The sequence shown here is derived from an EMBL/GenBank/DDBJ whole genome shotgun (WGS) entry which is preliminary data.</text>
</comment>
<gene>
    <name evidence="3" type="ORF">SS50377_22525</name>
</gene>
<feature type="compositionally biased region" description="Polar residues" evidence="1">
    <location>
        <begin position="641"/>
        <end position="665"/>
    </location>
</feature>
<evidence type="ECO:0000313" key="3">
    <source>
        <dbReference type="EMBL" id="KAH0574909.1"/>
    </source>
</evidence>
<feature type="compositionally biased region" description="Low complexity" evidence="1">
    <location>
        <begin position="691"/>
        <end position="702"/>
    </location>
</feature>
<sequence length="1632" mass="185666">MFYIKNFSLKMLPTLTKNHLIALLKQYKAYPDQHRDNCWRFLLALPCNEDRLDTFVQDYKLYTEKESLNTPNLILQAKNLTFTLDEMYPIANRTLKQRVEKVALALYRWSPSLAQCSWLPKFIFPFVKFYGISTASAFETVCLLLKTYENMFIFRNFMSNRELFIINSMIENFFILKTPQKVQEPVKIANLMHQNNQNHCLKNLKNQQFFIFNVFSTFFTEQLEGKEWLQLVDHFLTQGKVISLYILLAIFTAREMDLNFKLKIDQKSLNLNNINDILRCFYLILANFSPSNCDIYNDLVTISGKITTNFTLDDEFDHKFAEKQLETITMDVLPGKITPPEMKMRDMDAEVQEVEEMFNTKYANNDIKMQVERDRKNDEKLLSQVSGIMESMKSSKTGDGNSGGSQGVEGASGVSSTSQIDKKKISFAVDDDEILEQKQQKINQNTVNENVLQNQMEPPKRYQNDNKNYSKKADQELRADELVNVDRPLTQTEIKRAVARSQVNENARTRQELAEKLELIEQDYAERRQIHPASTSKNVKVEEDDQLQSWIPMASNRIGKSVNETLQNRLKGIRYTNKQQSGLNKGSTSTNVGSSDGVINKDELYQENQDEADIIDDIQLNAPPKPIQKLSDRQIPKKQIDTTTSNIKNAVVQTPKPKSSGTNIKSQEKPKSPKYPQSTAANAFKKQFPDSNTSKNASSSISQPTPSIMKSTSSKNTSQVSAKFPPKQVTKQPIKKTSIATNEDIMPSRQDKELVRKLLQMHQEKISQSSSTSKLTNSLVEDSNQEDLAKSESSLLSNEVSASQSKKDLLKKEKLIQNTIKEIKQAILLDDSIASPQVSAVKRIKQKKDDEKRNHEKSQSIVDEIQNDILKDQDQISSTVSPQQVQPATPTQLKQVTQNQENFDSPAINIIKVVKKKQSQNSSKDVSQNSSTTENYAANQILAPTKISNYLTKQEITELPISNEIKKKLFDLQSQISQSDHSQIEEIANNEQSYKNIMNSQDLNVDQKIQALISEIQHNTLQSVENNQKQKIIDQMSQNIKNDSYDTIPNIYQQQISNIQQQNKQQPTAKNIFSNQNQNQLGSSNSINLGSSDGTLGNIMTPNTVLMSSMSKTTDTTAEARKEIKNMIIDKKLNDGTFGHGLVESESTQELYQQQYDQKHQRGDTEYMNQLQPKDSQLLDLPSPEELILQIGQAPQRSKSVAGNKGLTNKQLDDLKEAGLSDEHIQQLIKQNIYSNDAQNLLQSSQNSNSTDDRLQRKILGEDQNQNFNNRQNLYSGKTENPYQNNQNNGIIENSYDANFPINENTFSNQKQNLNIIEQPFENQSYDKQHFNEQQTDVNQFNNNKSSHQDSLYDQQRQRDTKLPYQQSNLMNQLYPEKSDYTTSTSSGYNPNQQNIQNLAYQQPHLQHHNTAQYTHRPYNELPSPSNTGKSQTTEFTPDQFSQSVDKTNFRSIMRNSPQNELYTHQINDINRKINDDSIISAVPNNVFQSQNRSGSDVGSHFNTGNNDTSNLSESSTSNFSSYLKQLQQQTKTLENRLNSSAKSTFLYNSARVPKPVAKPPSDASVFSNATSTISTVDTDPDSFNESFQVATNAAKELREESQGIQNGLKGLFNEVQKGLQELESQISSSVD</sequence>
<dbReference type="GeneID" id="94296548"/>
<dbReference type="OrthoDB" id="5578278at2759"/>
<feature type="domain" description="Rab-GAP TBC" evidence="2">
    <location>
        <begin position="29"/>
        <end position="239"/>
    </location>
</feature>
<feature type="region of interest" description="Disordered" evidence="1">
    <location>
        <begin position="614"/>
        <end position="735"/>
    </location>
</feature>
<name>A0A9P8RZA3_9EUKA</name>
<feature type="region of interest" description="Disordered" evidence="1">
    <location>
        <begin position="1340"/>
        <end position="1359"/>
    </location>
</feature>
<feature type="region of interest" description="Disordered" evidence="1">
    <location>
        <begin position="577"/>
        <end position="598"/>
    </location>
</feature>
<organism evidence="3 4">
    <name type="scientific">Spironucleus salmonicida</name>
    <dbReference type="NCBI Taxonomy" id="348837"/>
    <lineage>
        <taxon>Eukaryota</taxon>
        <taxon>Metamonada</taxon>
        <taxon>Diplomonadida</taxon>
        <taxon>Hexamitidae</taxon>
        <taxon>Hexamitinae</taxon>
        <taxon>Spironucleus</taxon>
    </lineage>
</organism>
<evidence type="ECO:0000259" key="2">
    <source>
        <dbReference type="PROSITE" id="PS50086"/>
    </source>
</evidence>
<feature type="region of interest" description="Disordered" evidence="1">
    <location>
        <begin position="439"/>
        <end position="467"/>
    </location>
</feature>
<feature type="compositionally biased region" description="Polar residues" evidence="1">
    <location>
        <begin position="703"/>
        <end position="721"/>
    </location>
</feature>
<dbReference type="Proteomes" id="UP000018208">
    <property type="component" value="Unassembled WGS sequence"/>
</dbReference>
<dbReference type="InterPro" id="IPR000195">
    <property type="entry name" value="Rab-GAP-TBC_dom"/>
</dbReference>
<feature type="region of interest" description="Disordered" evidence="1">
    <location>
        <begin position="762"/>
        <end position="803"/>
    </location>
</feature>
<dbReference type="RefSeq" id="XP_067765682.1">
    <property type="nucleotide sequence ID" value="XM_067906414.1"/>
</dbReference>